<keyword evidence="1" id="KW-0472">Membrane</keyword>
<feature type="transmembrane region" description="Helical" evidence="1">
    <location>
        <begin position="53"/>
        <end position="75"/>
    </location>
</feature>
<evidence type="ECO:0008006" key="4">
    <source>
        <dbReference type="Google" id="ProtNLM"/>
    </source>
</evidence>
<dbReference type="AlphaFoldDB" id="A0A1L7LH06"/>
<evidence type="ECO:0000256" key="1">
    <source>
        <dbReference type="SAM" id="Phobius"/>
    </source>
</evidence>
<protein>
    <recommendedName>
        <fullName evidence="4">PTS fructose transporter subunit IA</fullName>
    </recommendedName>
</protein>
<organism evidence="2 3">
    <name type="scientific">Streptococcus troglodytae</name>
    <dbReference type="NCBI Taxonomy" id="1111760"/>
    <lineage>
        <taxon>Bacteria</taxon>
        <taxon>Bacillati</taxon>
        <taxon>Bacillota</taxon>
        <taxon>Bacilli</taxon>
        <taxon>Lactobacillales</taxon>
        <taxon>Streptococcaceae</taxon>
        <taxon>Streptococcus</taxon>
    </lineage>
</organism>
<dbReference type="EMBL" id="AP014612">
    <property type="protein sequence ID" value="BAQ23485.1"/>
    <property type="molecule type" value="Genomic_DNA"/>
</dbReference>
<dbReference type="KEGG" id="strg:SRT_02240"/>
<name>A0A1L7LH06_9STRE</name>
<evidence type="ECO:0000313" key="3">
    <source>
        <dbReference type="Proteomes" id="UP000217758"/>
    </source>
</evidence>
<keyword evidence="1" id="KW-1133">Transmembrane helix</keyword>
<gene>
    <name evidence="2" type="ORF">SRT_02240</name>
</gene>
<dbReference type="GeneID" id="93858657"/>
<dbReference type="Proteomes" id="UP000217758">
    <property type="component" value="Chromosome"/>
</dbReference>
<sequence length="98" mass="11187">MLTEKEFIKGYENEIAYQKHMIENLGRWFTLMFIIASIGVVLIYLFSANLVGFTIGIVLTALGFLAMLVFGYGIYKGRLNVQKVVDDFEEKLRLANSK</sequence>
<dbReference type="RefSeq" id="WP_002262150.1">
    <property type="nucleotide sequence ID" value="NZ_AP014612.1"/>
</dbReference>
<reference evidence="2 3" key="1">
    <citation type="journal article" date="2016" name="Microbiol. Immunol.">
        <title>Complete genome sequence of Streptococcus troglodytae TKU31 isolated from the oral cavity of a chimpanzee (Pan troglodytes).</title>
        <authorList>
            <person name="Okamoto M."/>
            <person name="Naito M."/>
            <person name="Miyanohara M."/>
            <person name="Imai S."/>
            <person name="Nomura Y."/>
            <person name="Saito W."/>
            <person name="Momoi Y."/>
            <person name="Takada K."/>
            <person name="Miyabe-Nishiwaki T."/>
            <person name="Tomonaga M."/>
            <person name="Hanada N."/>
        </authorList>
    </citation>
    <scope>NUCLEOTIDE SEQUENCE [LARGE SCALE GENOMIC DNA]</scope>
    <source>
        <strain evidence="3">TKU 31</strain>
    </source>
</reference>
<evidence type="ECO:0000313" key="2">
    <source>
        <dbReference type="EMBL" id="BAQ23485.1"/>
    </source>
</evidence>
<keyword evidence="1" id="KW-0812">Transmembrane</keyword>
<proteinExistence type="predicted"/>
<feature type="transmembrane region" description="Helical" evidence="1">
    <location>
        <begin position="28"/>
        <end position="47"/>
    </location>
</feature>
<keyword evidence="3" id="KW-1185">Reference proteome</keyword>
<accession>A0A1L7LH06</accession>